<dbReference type="EMBL" id="CABHNB010000033">
    <property type="protein sequence ID" value="VUX14831.1"/>
    <property type="molecule type" value="Genomic_DNA"/>
</dbReference>
<accession>A0A174PRZ2</accession>
<reference evidence="6 9" key="2">
    <citation type="submission" date="2019-07" db="EMBL/GenBank/DDBJ databases">
        <authorList>
            <person name="Hibberd C M."/>
            <person name="Gehrig L. J."/>
            <person name="Chang H.-W."/>
            <person name="Venkatesh S."/>
        </authorList>
    </citation>
    <scope>NUCLEOTIDE SEQUENCE [LARGE SCALE GENOMIC DNA]</scope>
    <source>
        <strain evidence="6">Ruminococcus_obeum_SSTS_Bg7063</strain>
    </source>
</reference>
<dbReference type="PANTHER" id="PTHR33988">
    <property type="entry name" value="ENDORIBONUCLEASE MAZF-RELATED"/>
    <property type="match status" value="1"/>
</dbReference>
<protein>
    <recommendedName>
        <fullName evidence="3">mRNA interferase</fullName>
        <ecNumber evidence="3">3.1.-.-</ecNumber>
    </recommendedName>
</protein>
<dbReference type="GO" id="GO:0016787">
    <property type="term" value="F:hydrolase activity"/>
    <property type="evidence" value="ECO:0007669"/>
    <property type="project" value="UniProtKB-KW"/>
</dbReference>
<dbReference type="GO" id="GO:0004521">
    <property type="term" value="F:RNA endonuclease activity"/>
    <property type="evidence" value="ECO:0007669"/>
    <property type="project" value="TreeGrafter"/>
</dbReference>
<keyword evidence="3" id="KW-0540">Nuclease</keyword>
<evidence type="ECO:0000313" key="7">
    <source>
        <dbReference type="Proteomes" id="UP000095409"/>
    </source>
</evidence>
<dbReference type="InterPro" id="IPR011067">
    <property type="entry name" value="Plasmid_toxin/cell-grow_inhib"/>
</dbReference>
<reference evidence="7 8" key="1">
    <citation type="submission" date="2015-09" db="EMBL/GenBank/DDBJ databases">
        <authorList>
            <consortium name="Pathogen Informatics"/>
        </authorList>
    </citation>
    <scope>NUCLEOTIDE SEQUENCE [LARGE SCALE GENOMIC DNA]</scope>
    <source>
        <strain evidence="4 7">2789STDY5608837</strain>
        <strain evidence="5 8">2789STDY5834921</strain>
    </source>
</reference>
<evidence type="ECO:0000313" key="4">
    <source>
        <dbReference type="EMBL" id="CUN66869.1"/>
    </source>
</evidence>
<dbReference type="PANTHER" id="PTHR33988:SF2">
    <property type="entry name" value="ENDORIBONUCLEASE MAZF"/>
    <property type="match status" value="1"/>
</dbReference>
<keyword evidence="3" id="KW-0255">Endonuclease</keyword>
<dbReference type="Pfam" id="PF02452">
    <property type="entry name" value="PemK_toxin"/>
    <property type="match status" value="1"/>
</dbReference>
<dbReference type="GO" id="GO:0003677">
    <property type="term" value="F:DNA binding"/>
    <property type="evidence" value="ECO:0007669"/>
    <property type="project" value="InterPro"/>
</dbReference>
<dbReference type="AlphaFoldDB" id="A0A174PRZ2"/>
<comment type="similarity">
    <text evidence="1 3">Belongs to the PemK/MazF family.</text>
</comment>
<evidence type="ECO:0000256" key="1">
    <source>
        <dbReference type="ARBA" id="ARBA00007521"/>
    </source>
</evidence>
<dbReference type="GO" id="GO:0016075">
    <property type="term" value="P:rRNA catabolic process"/>
    <property type="evidence" value="ECO:0007669"/>
    <property type="project" value="TreeGrafter"/>
</dbReference>
<name>A0A174PRZ2_9FIRM</name>
<evidence type="ECO:0000313" key="5">
    <source>
        <dbReference type="EMBL" id="CUP61105.1"/>
    </source>
</evidence>
<proteinExistence type="inferred from homology"/>
<comment type="function">
    <text evidence="3">Toxic component of a type II toxin-antitoxin (TA) system.</text>
</comment>
<gene>
    <name evidence="5" type="primary">ndoA_1</name>
    <name evidence="4" type="synonym">ndoA</name>
    <name evidence="4" type="ORF">ERS852394_00700</name>
    <name evidence="5" type="ORF">ERS852533_01943</name>
    <name evidence="6" type="ORF">ROSSTS7063_02392</name>
</gene>
<dbReference type="EC" id="3.1.-.-" evidence="3"/>
<evidence type="ECO:0000256" key="3">
    <source>
        <dbReference type="PIRNR" id="PIRNR033490"/>
    </source>
</evidence>
<dbReference type="Gene3D" id="2.30.30.110">
    <property type="match status" value="1"/>
</dbReference>
<evidence type="ECO:0000313" key="6">
    <source>
        <dbReference type="EMBL" id="VUX14831.1"/>
    </source>
</evidence>
<evidence type="ECO:0000313" key="9">
    <source>
        <dbReference type="Proteomes" id="UP000409147"/>
    </source>
</evidence>
<keyword evidence="9" id="KW-1185">Reference proteome</keyword>
<evidence type="ECO:0000313" key="8">
    <source>
        <dbReference type="Proteomes" id="UP000095413"/>
    </source>
</evidence>
<dbReference type="InterPro" id="IPR003477">
    <property type="entry name" value="PemK-like"/>
</dbReference>
<dbReference type="Proteomes" id="UP000409147">
    <property type="component" value="Unassembled WGS sequence"/>
</dbReference>
<dbReference type="PIRSF" id="PIRSF033490">
    <property type="entry name" value="MazF"/>
    <property type="match status" value="1"/>
</dbReference>
<keyword evidence="3 5" id="KW-0378">Hydrolase</keyword>
<dbReference type="EMBL" id="CYZD01000002">
    <property type="protein sequence ID" value="CUN66869.1"/>
    <property type="molecule type" value="Genomic_DNA"/>
</dbReference>
<evidence type="ECO:0000256" key="2">
    <source>
        <dbReference type="ARBA" id="ARBA00022649"/>
    </source>
</evidence>
<dbReference type="EMBL" id="CZBA01000010">
    <property type="protein sequence ID" value="CUP61105.1"/>
    <property type="molecule type" value="Genomic_DNA"/>
</dbReference>
<dbReference type="SUPFAM" id="SSF50118">
    <property type="entry name" value="Cell growth inhibitor/plasmid maintenance toxic component"/>
    <property type="match status" value="1"/>
</dbReference>
<organism evidence="5 8">
    <name type="scientific">Blautia obeum</name>
    <dbReference type="NCBI Taxonomy" id="40520"/>
    <lineage>
        <taxon>Bacteria</taxon>
        <taxon>Bacillati</taxon>
        <taxon>Bacillota</taxon>
        <taxon>Clostridia</taxon>
        <taxon>Lachnospirales</taxon>
        <taxon>Lachnospiraceae</taxon>
        <taxon>Blautia</taxon>
    </lineage>
</organism>
<dbReference type="Proteomes" id="UP000095409">
    <property type="component" value="Unassembled WGS sequence"/>
</dbReference>
<dbReference type="Proteomes" id="UP000095413">
    <property type="component" value="Unassembled WGS sequence"/>
</dbReference>
<keyword evidence="2" id="KW-1277">Toxin-antitoxin system</keyword>
<dbReference type="GO" id="GO:0006402">
    <property type="term" value="P:mRNA catabolic process"/>
    <property type="evidence" value="ECO:0007669"/>
    <property type="project" value="TreeGrafter"/>
</dbReference>
<sequence>MVIKRGDIFYADLRPVVGSEQGGVRPVLIIQNDVGNRHSPTVICAAITSKMNKAKLPTHIEIDASSYGIEKDSVILLEQLRTIDKKRLKDKVCHLDQTMLDRVNHALEISLELTF</sequence>